<organism evidence="1 2">
    <name type="scientific">Punica granatum</name>
    <name type="common">Pomegranate</name>
    <dbReference type="NCBI Taxonomy" id="22663"/>
    <lineage>
        <taxon>Eukaryota</taxon>
        <taxon>Viridiplantae</taxon>
        <taxon>Streptophyta</taxon>
        <taxon>Embryophyta</taxon>
        <taxon>Tracheophyta</taxon>
        <taxon>Spermatophyta</taxon>
        <taxon>Magnoliopsida</taxon>
        <taxon>eudicotyledons</taxon>
        <taxon>Gunneridae</taxon>
        <taxon>Pentapetalae</taxon>
        <taxon>rosids</taxon>
        <taxon>malvids</taxon>
        <taxon>Myrtales</taxon>
        <taxon>Lythraceae</taxon>
        <taxon>Punica</taxon>
    </lineage>
</organism>
<sequence length="89" mass="9828">LSWTASLTGWRWGTELGGDLRLKRGKGEEEEQEELGFENEVGFLQGLLEEALCLRGKQGSRAPVGVAENEAVEAIAMGIRQQPSIEERE</sequence>
<reference evidence="1 2" key="1">
    <citation type="submission" date="2017-11" db="EMBL/GenBank/DDBJ databases">
        <title>De-novo sequencing of pomegranate (Punica granatum L.) genome.</title>
        <authorList>
            <person name="Akparov Z."/>
            <person name="Amiraslanov A."/>
            <person name="Hajiyeva S."/>
            <person name="Abbasov M."/>
            <person name="Kaur K."/>
            <person name="Hamwieh A."/>
            <person name="Solovyev V."/>
            <person name="Salamov A."/>
            <person name="Braich B."/>
            <person name="Kosarev P."/>
            <person name="Mahmoud A."/>
            <person name="Hajiyev E."/>
            <person name="Babayeva S."/>
            <person name="Izzatullayeva V."/>
            <person name="Mammadov A."/>
            <person name="Mammadov A."/>
            <person name="Sharifova S."/>
            <person name="Ojaghi J."/>
            <person name="Eynullazada K."/>
            <person name="Bayramov B."/>
            <person name="Abdulazimova A."/>
            <person name="Shahmuradov I."/>
        </authorList>
    </citation>
    <scope>NUCLEOTIDE SEQUENCE [LARGE SCALE GENOMIC DNA]</scope>
    <source>
        <strain evidence="2">cv. AG2017</strain>
        <tissue evidence="1">Leaf</tissue>
    </source>
</reference>
<evidence type="ECO:0000313" key="2">
    <source>
        <dbReference type="Proteomes" id="UP000233551"/>
    </source>
</evidence>
<dbReference type="AlphaFoldDB" id="A0A2I0J7Y6"/>
<keyword evidence="2" id="KW-1185">Reference proteome</keyword>
<proteinExistence type="predicted"/>
<comment type="caution">
    <text evidence="1">The sequence shown here is derived from an EMBL/GenBank/DDBJ whole genome shotgun (WGS) entry which is preliminary data.</text>
</comment>
<evidence type="ECO:0000313" key="1">
    <source>
        <dbReference type="EMBL" id="PKI52372.1"/>
    </source>
</evidence>
<gene>
    <name evidence="1" type="ORF">CRG98_027298</name>
</gene>
<protein>
    <submittedName>
        <fullName evidence="1">Uncharacterized protein</fullName>
    </submittedName>
</protein>
<name>A0A2I0J7Y6_PUNGR</name>
<feature type="non-terminal residue" evidence="1">
    <location>
        <position position="1"/>
    </location>
</feature>
<dbReference type="EMBL" id="PGOL01001939">
    <property type="protein sequence ID" value="PKI52372.1"/>
    <property type="molecule type" value="Genomic_DNA"/>
</dbReference>
<dbReference type="Proteomes" id="UP000233551">
    <property type="component" value="Unassembled WGS sequence"/>
</dbReference>
<accession>A0A2I0J7Y6</accession>